<feature type="signal peptide" evidence="1">
    <location>
        <begin position="1"/>
        <end position="36"/>
    </location>
</feature>
<evidence type="ECO:0000256" key="1">
    <source>
        <dbReference type="SAM" id="SignalP"/>
    </source>
</evidence>
<protein>
    <recommendedName>
        <fullName evidence="4">Secreted protein</fullName>
    </recommendedName>
</protein>
<evidence type="ECO:0000313" key="3">
    <source>
        <dbReference type="Proteomes" id="UP000238176"/>
    </source>
</evidence>
<proteinExistence type="predicted"/>
<dbReference type="EMBL" id="PVTJ01000007">
    <property type="protein sequence ID" value="PRY57276.1"/>
    <property type="molecule type" value="Genomic_DNA"/>
</dbReference>
<evidence type="ECO:0000313" key="2">
    <source>
        <dbReference type="EMBL" id="PRY57276.1"/>
    </source>
</evidence>
<dbReference type="OrthoDB" id="9907839at2"/>
<name>A0A2T0UHD7_9ACTN</name>
<dbReference type="RefSeq" id="WP_106365277.1">
    <property type="nucleotide sequence ID" value="NZ_PVTJ01000007.1"/>
</dbReference>
<evidence type="ECO:0008006" key="4">
    <source>
        <dbReference type="Google" id="ProtNLM"/>
    </source>
</evidence>
<gene>
    <name evidence="2" type="ORF">B0I28_107124</name>
</gene>
<feature type="chain" id="PRO_5015615835" description="Secreted protein" evidence="1">
    <location>
        <begin position="37"/>
        <end position="146"/>
    </location>
</feature>
<organism evidence="2 3">
    <name type="scientific">Glycomyces artemisiae</name>
    <dbReference type="NCBI Taxonomy" id="1076443"/>
    <lineage>
        <taxon>Bacteria</taxon>
        <taxon>Bacillati</taxon>
        <taxon>Actinomycetota</taxon>
        <taxon>Actinomycetes</taxon>
        <taxon>Glycomycetales</taxon>
        <taxon>Glycomycetaceae</taxon>
        <taxon>Glycomyces</taxon>
    </lineage>
</organism>
<dbReference type="Proteomes" id="UP000238176">
    <property type="component" value="Unassembled WGS sequence"/>
</dbReference>
<keyword evidence="3" id="KW-1185">Reference proteome</keyword>
<sequence>MRRFKSVLFTRMLAATAASAVALLGTLLISAAPAEAACQGRASGFTITHYQGGVAVAQERQVVGTCDGNGVYHGQLRDLRPGDGYSAKVRFKEGDFNAVVFTTTSSTWQNYTYTEKTPDSAESYASVQVYADPAHRPDIYTPNYGF</sequence>
<keyword evidence="1" id="KW-0732">Signal</keyword>
<comment type="caution">
    <text evidence="2">The sequence shown here is derived from an EMBL/GenBank/DDBJ whole genome shotgun (WGS) entry which is preliminary data.</text>
</comment>
<accession>A0A2T0UHD7</accession>
<reference evidence="2 3" key="1">
    <citation type="submission" date="2018-03" db="EMBL/GenBank/DDBJ databases">
        <title>Genomic Encyclopedia of Type Strains, Phase III (KMG-III): the genomes of soil and plant-associated and newly described type strains.</title>
        <authorList>
            <person name="Whitman W."/>
        </authorList>
    </citation>
    <scope>NUCLEOTIDE SEQUENCE [LARGE SCALE GENOMIC DNA]</scope>
    <source>
        <strain evidence="2 3">CGMCC 4.7067</strain>
    </source>
</reference>
<dbReference type="AlphaFoldDB" id="A0A2T0UHD7"/>